<dbReference type="EC" id="1.17.4.1" evidence="2 9"/>
<dbReference type="NCBIfam" id="TIGR02506">
    <property type="entry name" value="NrdE_NrdA"/>
    <property type="match status" value="1"/>
</dbReference>
<evidence type="ECO:0000256" key="3">
    <source>
        <dbReference type="ARBA" id="ARBA00022533"/>
    </source>
</evidence>
<evidence type="ECO:0000256" key="5">
    <source>
        <dbReference type="ARBA" id="ARBA00022840"/>
    </source>
</evidence>
<dbReference type="GO" id="GO:0004748">
    <property type="term" value="F:ribonucleoside-diphosphate reductase activity, thioredoxin disulfide as acceptor"/>
    <property type="evidence" value="ECO:0007669"/>
    <property type="project" value="UniProtKB-EC"/>
</dbReference>
<evidence type="ECO:0000259" key="11">
    <source>
        <dbReference type="PROSITE" id="PS51161"/>
    </source>
</evidence>
<dbReference type="EMBL" id="JQ815363">
    <property type="protein sequence ID" value="AFJ20428.1"/>
    <property type="molecule type" value="Genomic_DNA"/>
</dbReference>
<dbReference type="UniPathway" id="UPA00326"/>
<evidence type="ECO:0000313" key="13">
    <source>
        <dbReference type="Proteomes" id="UP000118426"/>
    </source>
</evidence>
<name>K7PBY6_9VIRU</name>
<dbReference type="RefSeq" id="YP_007003794.1">
    <property type="nucleotide sequence ID" value="NC_019491.1"/>
</dbReference>
<feature type="domain" description="ATP-cone" evidence="11">
    <location>
        <begin position="5"/>
        <end position="92"/>
    </location>
</feature>
<protein>
    <recommendedName>
        <fullName evidence="2 9">Ribonucleoside-diphosphate reductase</fullName>
        <ecNumber evidence="2 9">1.17.4.1</ecNumber>
    </recommendedName>
</protein>
<dbReference type="PRINTS" id="PR01183">
    <property type="entry name" value="RIBORDTASEM1"/>
</dbReference>
<dbReference type="InterPro" id="IPR039718">
    <property type="entry name" value="Rrm1"/>
</dbReference>
<dbReference type="PANTHER" id="PTHR11573">
    <property type="entry name" value="RIBONUCLEOSIDE-DIPHOSPHATE REDUCTASE LARGE CHAIN"/>
    <property type="match status" value="1"/>
</dbReference>
<dbReference type="Pfam" id="PF00317">
    <property type="entry name" value="Ribonuc_red_lgN"/>
    <property type="match status" value="1"/>
</dbReference>
<keyword evidence="13" id="KW-1185">Reference proteome</keyword>
<gene>
    <name evidence="12" type="ORF">CyHV1_ORF141</name>
</gene>
<accession>K7PBY6</accession>
<dbReference type="InterPro" id="IPR000788">
    <property type="entry name" value="RNR_lg_C"/>
</dbReference>
<dbReference type="InterPro" id="IPR013509">
    <property type="entry name" value="RNR_lsu_N"/>
</dbReference>
<comment type="catalytic activity">
    <reaction evidence="9">
        <text>a 2'-deoxyribonucleoside 5'-diphosphate + [thioredoxin]-disulfide + H2O = a ribonucleoside 5'-diphosphate + [thioredoxin]-dithiol</text>
        <dbReference type="Rhea" id="RHEA:23252"/>
        <dbReference type="Rhea" id="RHEA-COMP:10698"/>
        <dbReference type="Rhea" id="RHEA-COMP:10700"/>
        <dbReference type="ChEBI" id="CHEBI:15377"/>
        <dbReference type="ChEBI" id="CHEBI:29950"/>
        <dbReference type="ChEBI" id="CHEBI:50058"/>
        <dbReference type="ChEBI" id="CHEBI:57930"/>
        <dbReference type="ChEBI" id="CHEBI:73316"/>
        <dbReference type="EC" id="1.17.4.1"/>
    </reaction>
</comment>
<dbReference type="PROSITE" id="PS51161">
    <property type="entry name" value="ATP_CONE"/>
    <property type="match status" value="1"/>
</dbReference>
<keyword evidence="3" id="KW-0021">Allosteric enzyme</keyword>
<evidence type="ECO:0000256" key="9">
    <source>
        <dbReference type="RuleBase" id="RU003410"/>
    </source>
</evidence>
<evidence type="ECO:0000256" key="8">
    <source>
        <dbReference type="PROSITE-ProRule" id="PRU00492"/>
    </source>
</evidence>
<dbReference type="CDD" id="cd01679">
    <property type="entry name" value="RNR_I"/>
    <property type="match status" value="1"/>
</dbReference>
<keyword evidence="4 8" id="KW-0547">Nucleotide-binding</keyword>
<dbReference type="InterPro" id="IPR005144">
    <property type="entry name" value="ATP-cone_dom"/>
</dbReference>
<evidence type="ECO:0000256" key="4">
    <source>
        <dbReference type="ARBA" id="ARBA00022741"/>
    </source>
</evidence>
<dbReference type="Proteomes" id="UP000118426">
    <property type="component" value="Segment"/>
</dbReference>
<proteinExistence type="inferred from homology"/>
<dbReference type="Gene3D" id="3.20.70.20">
    <property type="match status" value="1"/>
</dbReference>
<dbReference type="OrthoDB" id="2980at10239"/>
<dbReference type="SUPFAM" id="SSF48168">
    <property type="entry name" value="R1 subunit of ribonucleotide reductase, N-terminal domain"/>
    <property type="match status" value="1"/>
</dbReference>
<keyword evidence="6 9" id="KW-0560">Oxidoreductase</keyword>
<dbReference type="GO" id="GO:0005524">
    <property type="term" value="F:ATP binding"/>
    <property type="evidence" value="ECO:0007669"/>
    <property type="project" value="UniProtKB-UniRule"/>
</dbReference>
<dbReference type="InterPro" id="IPR013346">
    <property type="entry name" value="NrdE_NrdA_C"/>
</dbReference>
<comment type="similarity">
    <text evidence="1 9">Belongs to the ribonucleoside diphosphate reductase large chain family.</text>
</comment>
<dbReference type="InterPro" id="IPR008926">
    <property type="entry name" value="RNR_R1-su_N"/>
</dbReference>
<dbReference type="PROSITE" id="PS00089">
    <property type="entry name" value="RIBORED_LARGE"/>
    <property type="match status" value="1"/>
</dbReference>
<evidence type="ECO:0000256" key="2">
    <source>
        <dbReference type="ARBA" id="ARBA00012274"/>
    </source>
</evidence>
<evidence type="ECO:0000256" key="1">
    <source>
        <dbReference type="ARBA" id="ARBA00010406"/>
    </source>
</evidence>
<reference evidence="12 13" key="1">
    <citation type="journal article" date="2013" name="J. Virol.">
        <title>Comparative genomics of carp herpesviruses.</title>
        <authorList>
            <person name="Davison A.J."/>
            <person name="Kurobe T."/>
            <person name="Gatherer D."/>
            <person name="Cunningham C."/>
            <person name="Korf I."/>
            <person name="Fukuda H."/>
            <person name="Hedrick R.P."/>
            <person name="Waltzek T.B."/>
        </authorList>
    </citation>
    <scope>NUCLEOTIDE SEQUENCE [LARGE SCALE GENOMIC DNA]</scope>
    <source>
        <strain evidence="12">NG-J1</strain>
    </source>
</reference>
<keyword evidence="5 8" id="KW-0067">ATP-binding</keyword>
<evidence type="ECO:0000313" key="12">
    <source>
        <dbReference type="EMBL" id="AFJ20428.1"/>
    </source>
</evidence>
<keyword evidence="7 9" id="KW-0215">Deoxyribonucleotide synthesis</keyword>
<organism evidence="12 13">
    <name type="scientific">Cyprinid herpesvirus 1</name>
    <dbReference type="NCBI Taxonomy" id="317858"/>
    <lineage>
        <taxon>Viruses</taxon>
        <taxon>Duplodnaviria</taxon>
        <taxon>Heunggongvirae</taxon>
        <taxon>Peploviricota</taxon>
        <taxon>Herviviricetes</taxon>
        <taxon>Herpesvirales</taxon>
        <taxon>Alloherpesviridae</taxon>
        <taxon>Cyvirus</taxon>
        <taxon>Cyvirus cyprinidallo1</taxon>
    </lineage>
</organism>
<comment type="function">
    <text evidence="9">Provides the precursors necessary for DNA synthesis. Catalyzes the biosynthesis of deoxyribonucleotides from the corresponding ribonucleotides.</text>
</comment>
<dbReference type="GO" id="GO:0009263">
    <property type="term" value="P:deoxyribonucleotide biosynthetic process"/>
    <property type="evidence" value="ECO:0007669"/>
    <property type="project" value="UniProtKB-KW"/>
</dbReference>
<evidence type="ECO:0000256" key="7">
    <source>
        <dbReference type="ARBA" id="ARBA00023116"/>
    </source>
</evidence>
<dbReference type="GeneID" id="14011284"/>
<dbReference type="SUPFAM" id="SSF51998">
    <property type="entry name" value="PFL-like glycyl radical enzymes"/>
    <property type="match status" value="1"/>
</dbReference>
<feature type="region of interest" description="Disordered" evidence="10">
    <location>
        <begin position="763"/>
        <end position="783"/>
    </location>
</feature>
<evidence type="ECO:0000256" key="10">
    <source>
        <dbReference type="SAM" id="MobiDB-lite"/>
    </source>
</evidence>
<evidence type="ECO:0000256" key="6">
    <source>
        <dbReference type="ARBA" id="ARBA00023002"/>
    </source>
</evidence>
<dbReference type="PANTHER" id="PTHR11573:SF6">
    <property type="entry name" value="RIBONUCLEOSIDE-DIPHOSPHATE REDUCTASE LARGE SUBUNIT"/>
    <property type="match status" value="1"/>
</dbReference>
<dbReference type="Pfam" id="PF02867">
    <property type="entry name" value="Ribonuc_red_lgC"/>
    <property type="match status" value="1"/>
</dbReference>
<dbReference type="KEGG" id="vg:14011284"/>
<sequence>MDSAMTVIKRDGSVVPVDIGKVAERVRKCEIDSVDCELLAQQVQAGIHNGCKTAEIDVLLAHTAASMTTKHPNYGLLAAKVSVSNLHLQTVPEFSKTCEKLWKNINPDLDVEAPLISDEIFKLSQEHAEELDAALIHGNDHTYSYFGFKTLERSYLLKGPKGPIERPQHMLMRCALQIHKHDIPSVLETYRLLSNKFMIHASPTLFNSGSSRPQLSSCFLLNLTDDSMAGIMETVRRCAMISKYAGGIGLSMSNLRASGSYIAGTNGQSNGLVPVLRIFNMVARLVDQGGKRPGAFAIYMEPWHADIFDFLDLRKNSGVDERRTRDLFTALWVPDLFMQRVRDDGDWSLMCPASCPGLDRVWGHEFNELYEQYEATPGAVRRVVKARYLWSQILVSQLETGSPYMLYKDSANAKSNHQNLGTIRCSNLCTEIMEYTDSQEVAVCNLASIALPEFVQDGGYVFNHEYLAHVTKVATRNLNKIIDCNFYPLEECSKSNLRHRPIGIGVQGLADVFQRMMMPFTSPEAKKLNREIFETIYYAALQASCELAKEHGPYSSYQGSPVSKGILQFDMWNVKDEDLSGRWDWAELRRLIGEHGVRNSLLVAPMPTASTAQILGNNESIEPYTSNFYQRRVLSGDFQIVNPHLVKCLETRGLWNEDMRLQLTIHRGSVQNIPGFPEDLKEIFKTVWELSQRDIIDMAADRAPFIDQSQSLNLHLGHEDDQNIKLKKLTAMHMHGWGKGLKTGMYYLRTKAAADPVQFTVMPSTKRPCPDDGEKRSRKSPKTTNIECTDDVCVMCSS</sequence>
<dbReference type="Pfam" id="PF03477">
    <property type="entry name" value="ATP-cone"/>
    <property type="match status" value="1"/>
</dbReference>